<keyword evidence="3" id="KW-1185">Reference proteome</keyword>
<feature type="non-terminal residue" evidence="2">
    <location>
        <position position="1"/>
    </location>
</feature>
<comment type="caution">
    <text evidence="2">The sequence shown here is derived from an EMBL/GenBank/DDBJ whole genome shotgun (WGS) entry which is preliminary data.</text>
</comment>
<protein>
    <submittedName>
        <fullName evidence="2">Binding protein</fullName>
    </submittedName>
</protein>
<dbReference type="InterPro" id="IPR036249">
    <property type="entry name" value="Thioredoxin-like_sf"/>
</dbReference>
<sequence length="205" mass="22271">EKVEIKVCCNRSCRRQGCRDILAVLSGIAPPRVSVASCGCLGRCGAGPNLVILPEGVVYGHCGTPRKAAEVMSAVADLRVDECLEALALRKRAEDERDRGDFGAACSLLTQALDLHPVGNIHKIYKERSTIRLRMGDVDGALDDAREATALAPEDPEPYICRGDALMAKGELRDSEDCYSMALRLDPSIARSRTFKARISKLVEE</sequence>
<dbReference type="SUPFAM" id="SSF52833">
    <property type="entry name" value="Thioredoxin-like"/>
    <property type="match status" value="1"/>
</dbReference>
<organism evidence="2 3">
    <name type="scientific">Genlisea aurea</name>
    <dbReference type="NCBI Taxonomy" id="192259"/>
    <lineage>
        <taxon>Eukaryota</taxon>
        <taxon>Viridiplantae</taxon>
        <taxon>Streptophyta</taxon>
        <taxon>Embryophyta</taxon>
        <taxon>Tracheophyta</taxon>
        <taxon>Spermatophyta</taxon>
        <taxon>Magnoliopsida</taxon>
        <taxon>eudicotyledons</taxon>
        <taxon>Gunneridae</taxon>
        <taxon>Pentapetalae</taxon>
        <taxon>asterids</taxon>
        <taxon>lamiids</taxon>
        <taxon>Lamiales</taxon>
        <taxon>Lentibulariaceae</taxon>
        <taxon>Genlisea</taxon>
    </lineage>
</organism>
<dbReference type="PANTHER" id="PTHR47682:SF1">
    <property type="entry name" value="TETRATRICOPEPTIDE REPEAT (TPR)-CONTAINING PROTEIN"/>
    <property type="match status" value="1"/>
</dbReference>
<dbReference type="EMBL" id="AUSU01004552">
    <property type="protein sequence ID" value="EPS64882.1"/>
    <property type="molecule type" value="Genomic_DNA"/>
</dbReference>
<dbReference type="InterPro" id="IPR011990">
    <property type="entry name" value="TPR-like_helical_dom_sf"/>
</dbReference>
<dbReference type="Gene3D" id="3.40.30.10">
    <property type="entry name" value="Glutaredoxin"/>
    <property type="match status" value="1"/>
</dbReference>
<dbReference type="Pfam" id="PF13432">
    <property type="entry name" value="TPR_16"/>
    <property type="match status" value="1"/>
</dbReference>
<keyword evidence="1" id="KW-0802">TPR repeat</keyword>
<accession>S8DY74</accession>
<dbReference type="Proteomes" id="UP000015453">
    <property type="component" value="Unassembled WGS sequence"/>
</dbReference>
<dbReference type="PANTHER" id="PTHR47682">
    <property type="entry name" value="TETRATRICOPEPTIDE REPEAT (TPR)-CONTAINING PROTEIN"/>
    <property type="match status" value="1"/>
</dbReference>
<dbReference type="AlphaFoldDB" id="S8DY74"/>
<feature type="repeat" description="TPR" evidence="1">
    <location>
        <begin position="156"/>
        <end position="189"/>
    </location>
</feature>
<dbReference type="SUPFAM" id="SSF48452">
    <property type="entry name" value="TPR-like"/>
    <property type="match status" value="1"/>
</dbReference>
<dbReference type="OrthoDB" id="2423701at2759"/>
<dbReference type="PROSITE" id="PS50005">
    <property type="entry name" value="TPR"/>
    <property type="match status" value="1"/>
</dbReference>
<gene>
    <name evidence="2" type="ORF">M569_09898</name>
</gene>
<evidence type="ECO:0000313" key="2">
    <source>
        <dbReference type="EMBL" id="EPS64882.1"/>
    </source>
</evidence>
<reference evidence="2 3" key="1">
    <citation type="journal article" date="2013" name="BMC Genomics">
        <title>The miniature genome of a carnivorous plant Genlisea aurea contains a low number of genes and short non-coding sequences.</title>
        <authorList>
            <person name="Leushkin E.V."/>
            <person name="Sutormin R.A."/>
            <person name="Nabieva E.R."/>
            <person name="Penin A.A."/>
            <person name="Kondrashov A.S."/>
            <person name="Logacheva M.D."/>
        </authorList>
    </citation>
    <scope>NUCLEOTIDE SEQUENCE [LARGE SCALE GENOMIC DNA]</scope>
</reference>
<dbReference type="CDD" id="cd02980">
    <property type="entry name" value="TRX_Fd_family"/>
    <property type="match status" value="1"/>
</dbReference>
<dbReference type="SMART" id="SM00028">
    <property type="entry name" value="TPR"/>
    <property type="match status" value="3"/>
</dbReference>
<evidence type="ECO:0000313" key="3">
    <source>
        <dbReference type="Proteomes" id="UP000015453"/>
    </source>
</evidence>
<proteinExistence type="predicted"/>
<dbReference type="InterPro" id="IPR019734">
    <property type="entry name" value="TPR_rpt"/>
</dbReference>
<name>S8DY74_9LAMI</name>
<evidence type="ECO:0000256" key="1">
    <source>
        <dbReference type="PROSITE-ProRule" id="PRU00339"/>
    </source>
</evidence>
<dbReference type="Gene3D" id="1.25.40.10">
    <property type="entry name" value="Tetratricopeptide repeat domain"/>
    <property type="match status" value="1"/>
</dbReference>
<feature type="non-terminal residue" evidence="2">
    <location>
        <position position="205"/>
    </location>
</feature>